<keyword evidence="3" id="KW-1185">Reference proteome</keyword>
<organism evidence="3">
    <name type="scientific">Micromonas pusilla (strain CCMP1545)</name>
    <name type="common">Picoplanktonic green alga</name>
    <dbReference type="NCBI Taxonomy" id="564608"/>
    <lineage>
        <taxon>Eukaryota</taxon>
        <taxon>Viridiplantae</taxon>
        <taxon>Chlorophyta</taxon>
        <taxon>Mamiellophyceae</taxon>
        <taxon>Mamiellales</taxon>
        <taxon>Mamiellaceae</taxon>
        <taxon>Micromonas</taxon>
    </lineage>
</organism>
<dbReference type="SUPFAM" id="SSF51905">
    <property type="entry name" value="FAD/NAD(P)-binding domain"/>
    <property type="match status" value="1"/>
</dbReference>
<name>C1MZP6_MICPC</name>
<dbReference type="Gene3D" id="1.10.405.20">
    <property type="match status" value="1"/>
</dbReference>
<gene>
    <name evidence="2" type="ORF">MICPUCDRAFT_19640</name>
</gene>
<protein>
    <submittedName>
        <fullName evidence="2">Set domain protein</fullName>
    </submittedName>
</protein>
<dbReference type="Proteomes" id="UP000001876">
    <property type="component" value="Unassembled WGS sequence"/>
</dbReference>
<sequence>MRVCVIGGGAAGAAAGWALATSGVADVEVIERASSLGGVATTERVGDGSSTKVPVNDGVQGGALSYRNVMRLMRATGAPEPKCLDVAVSFGKGEHNWTNHGESRARVIEAHAKEVERFGRVLKKFTRWEVVYAFVSIERALRWHGFSKSFAERIVYPLVALFFGTGNVTASVPAAVFARVFTDPKLRLYDYCPERFLSRRPKMFAFPLFETVYDRLQRAIEDAGGVVTTRATVVAVERRKDEVVVVGRRRDGDGDGDGDDAKGFVDFRETYDHVIFACNTETSKALLDAGTGTCWMERKVFGNVRYYDDVSVTHTDLEYVRKHYEKTEGDMYLVKTYDADPGKIEMTFDLTSYQPDAAAAVSKEGPGATTARVFQTIFLDAAGEKRRAEKSGLPTRWTKDEIDPSKILLTKWWRQFGHSVRHFTRATPLWRFVQKKRRTLYAGSYTAVNTHEIAVISGLAAAWRLGAPYPFPEDALAASQFDMYCGLVHGKKRSKRERKAAVKTGKRVSFADETEKKTRA</sequence>
<evidence type="ECO:0000313" key="2">
    <source>
        <dbReference type="EMBL" id="EEH54639.1"/>
    </source>
</evidence>
<dbReference type="InterPro" id="IPR050464">
    <property type="entry name" value="Zeta_carotene_desat/Oxidored"/>
</dbReference>
<accession>C1MZP6</accession>
<dbReference type="Pfam" id="PF13450">
    <property type="entry name" value="NAD_binding_8"/>
    <property type="match status" value="1"/>
</dbReference>
<dbReference type="InterPro" id="IPR036188">
    <property type="entry name" value="FAD/NAD-bd_sf"/>
</dbReference>
<evidence type="ECO:0000313" key="3">
    <source>
        <dbReference type="Proteomes" id="UP000001876"/>
    </source>
</evidence>
<proteinExistence type="predicted"/>
<dbReference type="EMBL" id="GG663743">
    <property type="protein sequence ID" value="EEH54639.1"/>
    <property type="molecule type" value="Genomic_DNA"/>
</dbReference>
<dbReference type="Gene3D" id="3.50.50.60">
    <property type="entry name" value="FAD/NAD(P)-binding domain"/>
    <property type="match status" value="1"/>
</dbReference>
<feature type="compositionally biased region" description="Basic and acidic residues" evidence="1">
    <location>
        <begin position="509"/>
        <end position="520"/>
    </location>
</feature>
<dbReference type="OMA" id="VVPWMMF"/>
<reference evidence="2 3" key="1">
    <citation type="journal article" date="2009" name="Science">
        <title>Green evolution and dynamic adaptations revealed by genomes of the marine picoeukaryotes Micromonas.</title>
        <authorList>
            <person name="Worden A.Z."/>
            <person name="Lee J.H."/>
            <person name="Mock T."/>
            <person name="Rouze P."/>
            <person name="Simmons M.P."/>
            <person name="Aerts A.L."/>
            <person name="Allen A.E."/>
            <person name="Cuvelier M.L."/>
            <person name="Derelle E."/>
            <person name="Everett M.V."/>
            <person name="Foulon E."/>
            <person name="Grimwood J."/>
            <person name="Gundlach H."/>
            <person name="Henrissat B."/>
            <person name="Napoli C."/>
            <person name="McDonald S.M."/>
            <person name="Parker M.S."/>
            <person name="Rombauts S."/>
            <person name="Salamov A."/>
            <person name="Von Dassow P."/>
            <person name="Badger J.H."/>
            <person name="Coutinho P.M."/>
            <person name="Demir E."/>
            <person name="Dubchak I."/>
            <person name="Gentemann C."/>
            <person name="Eikrem W."/>
            <person name="Gready J.E."/>
            <person name="John U."/>
            <person name="Lanier W."/>
            <person name="Lindquist E.A."/>
            <person name="Lucas S."/>
            <person name="Mayer K.F."/>
            <person name="Moreau H."/>
            <person name="Not F."/>
            <person name="Otillar R."/>
            <person name="Panaud O."/>
            <person name="Pangilinan J."/>
            <person name="Paulsen I."/>
            <person name="Piegu B."/>
            <person name="Poliakov A."/>
            <person name="Robbens S."/>
            <person name="Schmutz J."/>
            <person name="Toulza E."/>
            <person name="Wyss T."/>
            <person name="Zelensky A."/>
            <person name="Zhou K."/>
            <person name="Armbrust E.V."/>
            <person name="Bhattacharya D."/>
            <person name="Goodenough U.W."/>
            <person name="Van de Peer Y."/>
            <person name="Grigoriev I.V."/>
        </authorList>
    </citation>
    <scope>NUCLEOTIDE SEQUENCE [LARGE SCALE GENOMIC DNA]</scope>
    <source>
        <strain evidence="2 3">CCMP1545</strain>
    </source>
</reference>
<dbReference type="PANTHER" id="PTHR42923">
    <property type="entry name" value="PROTOPORPHYRINOGEN OXIDASE"/>
    <property type="match status" value="1"/>
</dbReference>
<dbReference type="STRING" id="564608.C1MZP6"/>
<dbReference type="PANTHER" id="PTHR42923:SF20">
    <property type="entry name" value="FLAVIN-CONTAINING AMINE OXIDASEDEHYDROGENASE"/>
    <property type="match status" value="1"/>
</dbReference>
<feature type="region of interest" description="Disordered" evidence="1">
    <location>
        <begin position="492"/>
        <end position="520"/>
    </location>
</feature>
<dbReference type="OrthoDB" id="2019015at2759"/>
<dbReference type="KEGG" id="mpp:MICPUCDRAFT_19640"/>
<dbReference type="GeneID" id="9686428"/>
<dbReference type="GO" id="GO:0016491">
    <property type="term" value="F:oxidoreductase activity"/>
    <property type="evidence" value="ECO:0007669"/>
    <property type="project" value="TreeGrafter"/>
</dbReference>
<dbReference type="AlphaFoldDB" id="C1MZP6"/>
<dbReference type="Gene3D" id="3.30.70.1990">
    <property type="match status" value="1"/>
</dbReference>
<dbReference type="RefSeq" id="XP_003060989.1">
    <property type="nucleotide sequence ID" value="XM_003060943.1"/>
</dbReference>
<evidence type="ECO:0000256" key="1">
    <source>
        <dbReference type="SAM" id="MobiDB-lite"/>
    </source>
</evidence>
<dbReference type="eggNOG" id="ENOG502QPN7">
    <property type="taxonomic scope" value="Eukaryota"/>
</dbReference>